<sequence length="104" mass="12014">MVGGAEIPQTHTVGRVWSGEYMDHDFTKSMSEFLRCYTMLQELRSVIVGGALIHKNYEGSKNEGQIIRPSIGDFSGNCASNQSPFNDRRIKEWEEERRRIEYLQ</sequence>
<evidence type="ECO:0000313" key="1">
    <source>
        <dbReference type="EMBL" id="GEV63143.1"/>
    </source>
</evidence>
<name>A0A699GT56_TANCI</name>
<comment type="caution">
    <text evidence="1">The sequence shown here is derived from an EMBL/GenBank/DDBJ whole genome shotgun (WGS) entry which is preliminary data.</text>
</comment>
<proteinExistence type="predicted"/>
<reference evidence="1" key="1">
    <citation type="journal article" date="2019" name="Sci. Rep.">
        <title>Draft genome of Tanacetum cinerariifolium, the natural source of mosquito coil.</title>
        <authorList>
            <person name="Yamashiro T."/>
            <person name="Shiraishi A."/>
            <person name="Satake H."/>
            <person name="Nakayama K."/>
        </authorList>
    </citation>
    <scope>NUCLEOTIDE SEQUENCE</scope>
</reference>
<accession>A0A699GT56</accession>
<organism evidence="1">
    <name type="scientific">Tanacetum cinerariifolium</name>
    <name type="common">Dalmatian daisy</name>
    <name type="synonym">Chrysanthemum cinerariifolium</name>
    <dbReference type="NCBI Taxonomy" id="118510"/>
    <lineage>
        <taxon>Eukaryota</taxon>
        <taxon>Viridiplantae</taxon>
        <taxon>Streptophyta</taxon>
        <taxon>Embryophyta</taxon>
        <taxon>Tracheophyta</taxon>
        <taxon>Spermatophyta</taxon>
        <taxon>Magnoliopsida</taxon>
        <taxon>eudicotyledons</taxon>
        <taxon>Gunneridae</taxon>
        <taxon>Pentapetalae</taxon>
        <taxon>asterids</taxon>
        <taxon>campanulids</taxon>
        <taxon>Asterales</taxon>
        <taxon>Asteraceae</taxon>
        <taxon>Asteroideae</taxon>
        <taxon>Anthemideae</taxon>
        <taxon>Anthemidinae</taxon>
        <taxon>Tanacetum</taxon>
    </lineage>
</organism>
<dbReference type="EMBL" id="BKCJ010029301">
    <property type="protein sequence ID" value="GEV63143.1"/>
    <property type="molecule type" value="Genomic_DNA"/>
</dbReference>
<gene>
    <name evidence="1" type="ORF">Tci_135120</name>
</gene>
<dbReference type="AlphaFoldDB" id="A0A699GT56"/>
<protein>
    <submittedName>
        <fullName evidence="1">Uncharacterized protein</fullName>
    </submittedName>
</protein>